<comment type="caution">
    <text evidence="1">The sequence shown here is derived from an EMBL/GenBank/DDBJ whole genome shotgun (WGS) entry which is preliminary data.</text>
</comment>
<dbReference type="PROSITE" id="PS51257">
    <property type="entry name" value="PROKAR_LIPOPROTEIN"/>
    <property type="match status" value="1"/>
</dbReference>
<evidence type="ECO:0000313" key="2">
    <source>
        <dbReference type="Proteomes" id="UP001597118"/>
    </source>
</evidence>
<reference evidence="2" key="1">
    <citation type="journal article" date="2019" name="Int. J. Syst. Evol. Microbiol.">
        <title>The Global Catalogue of Microorganisms (GCM) 10K type strain sequencing project: providing services to taxonomists for standard genome sequencing and annotation.</title>
        <authorList>
            <consortium name="The Broad Institute Genomics Platform"/>
            <consortium name="The Broad Institute Genome Sequencing Center for Infectious Disease"/>
            <person name="Wu L."/>
            <person name="Ma J."/>
        </authorList>
    </citation>
    <scope>NUCLEOTIDE SEQUENCE [LARGE SCALE GENOMIC DNA]</scope>
    <source>
        <strain evidence="2">CCUG 53762</strain>
    </source>
</reference>
<gene>
    <name evidence="1" type="ORF">ACFSAH_05475</name>
</gene>
<protein>
    <submittedName>
        <fullName evidence="1">DUF4197 domain-containing protein</fullName>
    </submittedName>
</protein>
<organism evidence="1 2">
    <name type="scientific">Pseudopedobacter beijingensis</name>
    <dbReference type="NCBI Taxonomy" id="1207056"/>
    <lineage>
        <taxon>Bacteria</taxon>
        <taxon>Pseudomonadati</taxon>
        <taxon>Bacteroidota</taxon>
        <taxon>Sphingobacteriia</taxon>
        <taxon>Sphingobacteriales</taxon>
        <taxon>Sphingobacteriaceae</taxon>
        <taxon>Pseudopedobacter</taxon>
    </lineage>
</organism>
<dbReference type="EMBL" id="JBHUDG010000004">
    <property type="protein sequence ID" value="MFD1629319.1"/>
    <property type="molecule type" value="Genomic_DNA"/>
</dbReference>
<accession>A0ABW4IBE3</accession>
<sequence>MKKTGIAFLLISVLGLSGCESLNQVANQYGGSLGTVLTTTPTNIEIGTALRQALEEGTGISTAKLSSTNGFLGNAAVKILMPPEAQKVESTLRSLGLNSLCDNVITSLNRAAEDAVKEAKPIFVSAIKQMTFQDVTNILLGNSDAATQYFKRTTSAALAEKFRPIVNSSISKVGATKYWSDLASAYNKVPTVKPVTTDLTSYVTDKAIAGLFVEIATEELKIRQNVNARSTATMQKVFAYADQQKK</sequence>
<name>A0ABW4IBE3_9SPHI</name>
<dbReference type="Pfam" id="PF13852">
    <property type="entry name" value="DUF4197"/>
    <property type="match status" value="1"/>
</dbReference>
<proteinExistence type="predicted"/>
<dbReference type="RefSeq" id="WP_379661699.1">
    <property type="nucleotide sequence ID" value="NZ_JBHUDG010000004.1"/>
</dbReference>
<keyword evidence="2" id="KW-1185">Reference proteome</keyword>
<evidence type="ECO:0000313" key="1">
    <source>
        <dbReference type="EMBL" id="MFD1629319.1"/>
    </source>
</evidence>
<dbReference type="InterPro" id="IPR025245">
    <property type="entry name" value="DUF4197"/>
</dbReference>
<dbReference type="Proteomes" id="UP001597118">
    <property type="component" value="Unassembled WGS sequence"/>
</dbReference>